<evidence type="ECO:0000256" key="3">
    <source>
        <dbReference type="ARBA" id="ARBA00022643"/>
    </source>
</evidence>
<dbReference type="Gene3D" id="3.40.50.360">
    <property type="match status" value="1"/>
</dbReference>
<dbReference type="Proteomes" id="UP001596047">
    <property type="component" value="Unassembled WGS sequence"/>
</dbReference>
<feature type="domain" description="Flavodoxin-like" evidence="4">
    <location>
        <begin position="18"/>
        <end position="156"/>
    </location>
</feature>
<evidence type="ECO:0000256" key="1">
    <source>
        <dbReference type="ARBA" id="ARBA00001917"/>
    </source>
</evidence>
<evidence type="ECO:0000313" key="6">
    <source>
        <dbReference type="Proteomes" id="UP001596047"/>
    </source>
</evidence>
<dbReference type="PANTHER" id="PTHR19384">
    <property type="entry name" value="NITRIC OXIDE SYNTHASE-RELATED"/>
    <property type="match status" value="1"/>
</dbReference>
<dbReference type="EMBL" id="JBHSOW010000066">
    <property type="protein sequence ID" value="MFC5651005.1"/>
    <property type="molecule type" value="Genomic_DNA"/>
</dbReference>
<accession>A0ABW0VZD8</accession>
<dbReference type="PANTHER" id="PTHR19384:SF128">
    <property type="entry name" value="NADPH OXIDOREDUCTASE A"/>
    <property type="match status" value="1"/>
</dbReference>
<name>A0ABW0VZD8_9BACL</name>
<protein>
    <submittedName>
        <fullName evidence="5">Flavodoxin domain-containing protein</fullName>
    </submittedName>
</protein>
<sequence>MEPPAPAVPEDSAKKSRVTILWASQTGNAEGAANECAKQLQAAGHEIRLISMDAYSMTDLPSERNMLLVASTFGAGDPPDNGETFWQSLQAESVPRLSELRYAVLAFGDTNYDLFCGFGRNLDTRLEQLGAQRLMNRVDCDTDFQEQVDAWMPAVQKALNEEKPNQTGK</sequence>
<dbReference type="InterPro" id="IPR008254">
    <property type="entry name" value="Flavodoxin/NO_synth"/>
</dbReference>
<dbReference type="PRINTS" id="PR00369">
    <property type="entry name" value="FLAVODOXIN"/>
</dbReference>
<dbReference type="PROSITE" id="PS50902">
    <property type="entry name" value="FLAVODOXIN_LIKE"/>
    <property type="match status" value="1"/>
</dbReference>
<evidence type="ECO:0000259" key="4">
    <source>
        <dbReference type="PROSITE" id="PS50902"/>
    </source>
</evidence>
<keyword evidence="6" id="KW-1185">Reference proteome</keyword>
<organism evidence="5 6">
    <name type="scientific">Paenibacillus solisilvae</name>
    <dbReference type="NCBI Taxonomy" id="2486751"/>
    <lineage>
        <taxon>Bacteria</taxon>
        <taxon>Bacillati</taxon>
        <taxon>Bacillota</taxon>
        <taxon>Bacilli</taxon>
        <taxon>Bacillales</taxon>
        <taxon>Paenibacillaceae</taxon>
        <taxon>Paenibacillus</taxon>
    </lineage>
</organism>
<dbReference type="InterPro" id="IPR029039">
    <property type="entry name" value="Flavoprotein-like_sf"/>
</dbReference>
<dbReference type="InterPro" id="IPR001094">
    <property type="entry name" value="Flavdoxin-like"/>
</dbReference>
<keyword evidence="3" id="KW-0288">FMN</keyword>
<gene>
    <name evidence="5" type="ORF">ACFPYJ_18205</name>
</gene>
<comment type="caution">
    <text evidence="5">The sequence shown here is derived from an EMBL/GenBank/DDBJ whole genome shotgun (WGS) entry which is preliminary data.</text>
</comment>
<reference evidence="6" key="1">
    <citation type="journal article" date="2019" name="Int. J. Syst. Evol. Microbiol.">
        <title>The Global Catalogue of Microorganisms (GCM) 10K type strain sequencing project: providing services to taxonomists for standard genome sequencing and annotation.</title>
        <authorList>
            <consortium name="The Broad Institute Genomics Platform"/>
            <consortium name="The Broad Institute Genome Sequencing Center for Infectious Disease"/>
            <person name="Wu L."/>
            <person name="Ma J."/>
        </authorList>
    </citation>
    <scope>NUCLEOTIDE SEQUENCE [LARGE SCALE GENOMIC DNA]</scope>
    <source>
        <strain evidence="6">CGMCC 1.3240</strain>
    </source>
</reference>
<dbReference type="RefSeq" id="WP_379189600.1">
    <property type="nucleotide sequence ID" value="NZ_JBHSOW010000066.1"/>
</dbReference>
<evidence type="ECO:0000256" key="2">
    <source>
        <dbReference type="ARBA" id="ARBA00022630"/>
    </source>
</evidence>
<comment type="cofactor">
    <cofactor evidence="1">
        <name>FMN</name>
        <dbReference type="ChEBI" id="CHEBI:58210"/>
    </cofactor>
</comment>
<dbReference type="SUPFAM" id="SSF52218">
    <property type="entry name" value="Flavoproteins"/>
    <property type="match status" value="1"/>
</dbReference>
<proteinExistence type="predicted"/>
<keyword evidence="2" id="KW-0285">Flavoprotein</keyword>
<evidence type="ECO:0000313" key="5">
    <source>
        <dbReference type="EMBL" id="MFC5651005.1"/>
    </source>
</evidence>
<dbReference type="Pfam" id="PF00258">
    <property type="entry name" value="Flavodoxin_1"/>
    <property type="match status" value="1"/>
</dbReference>